<reference evidence="2" key="1">
    <citation type="journal article" date="2020" name="Fungal Divers.">
        <title>Resolving the Mortierellaceae phylogeny through synthesis of multi-gene phylogenetics and phylogenomics.</title>
        <authorList>
            <person name="Vandepol N."/>
            <person name="Liber J."/>
            <person name="Desiro A."/>
            <person name="Na H."/>
            <person name="Kennedy M."/>
            <person name="Barry K."/>
            <person name="Grigoriev I.V."/>
            <person name="Miller A.N."/>
            <person name="O'Donnell K."/>
            <person name="Stajich J.E."/>
            <person name="Bonito G."/>
        </authorList>
    </citation>
    <scope>NUCLEOTIDE SEQUENCE</scope>
    <source>
        <strain evidence="2">MES-2147</strain>
    </source>
</reference>
<gene>
    <name evidence="2" type="ORF">BGZ65_008551</name>
</gene>
<evidence type="ECO:0000313" key="3">
    <source>
        <dbReference type="Proteomes" id="UP000749646"/>
    </source>
</evidence>
<organism evidence="2 3">
    <name type="scientific">Modicella reniformis</name>
    <dbReference type="NCBI Taxonomy" id="1440133"/>
    <lineage>
        <taxon>Eukaryota</taxon>
        <taxon>Fungi</taxon>
        <taxon>Fungi incertae sedis</taxon>
        <taxon>Mucoromycota</taxon>
        <taxon>Mortierellomycotina</taxon>
        <taxon>Mortierellomycetes</taxon>
        <taxon>Mortierellales</taxon>
        <taxon>Mortierellaceae</taxon>
        <taxon>Modicella</taxon>
    </lineage>
</organism>
<protein>
    <submittedName>
        <fullName evidence="2">Uncharacterized protein</fullName>
    </submittedName>
</protein>
<evidence type="ECO:0000313" key="2">
    <source>
        <dbReference type="EMBL" id="KAF9947779.1"/>
    </source>
</evidence>
<accession>A0A9P6IU12</accession>
<sequence>MITSPAFLLVIVAILSGTALGYRDNCSGSGLCNKGMGPNCRGAYARFSDNTVYNGYTSRTNGNCVAIYRCDGSYPGLSGAQIKNLFAPIYGGQGCKGCGSHAFNGGSYEGTLNYCSNCVDSGNPN</sequence>
<dbReference type="InterPro" id="IPR029167">
    <property type="entry name" value="Mug117"/>
</dbReference>
<feature type="chain" id="PRO_5040506618" evidence="1">
    <location>
        <begin position="22"/>
        <end position="125"/>
    </location>
</feature>
<name>A0A9P6IU12_9FUNG</name>
<feature type="signal peptide" evidence="1">
    <location>
        <begin position="1"/>
        <end position="21"/>
    </location>
</feature>
<keyword evidence="1" id="KW-0732">Signal</keyword>
<dbReference type="EMBL" id="JAAAHW010007514">
    <property type="protein sequence ID" value="KAF9947779.1"/>
    <property type="molecule type" value="Genomic_DNA"/>
</dbReference>
<dbReference type="OrthoDB" id="5309244at2759"/>
<keyword evidence="3" id="KW-1185">Reference proteome</keyword>
<dbReference type="Pfam" id="PF15474">
    <property type="entry name" value="MU117"/>
    <property type="match status" value="1"/>
</dbReference>
<evidence type="ECO:0000256" key="1">
    <source>
        <dbReference type="SAM" id="SignalP"/>
    </source>
</evidence>
<dbReference type="AlphaFoldDB" id="A0A9P6IU12"/>
<dbReference type="Proteomes" id="UP000749646">
    <property type="component" value="Unassembled WGS sequence"/>
</dbReference>
<proteinExistence type="predicted"/>
<comment type="caution">
    <text evidence="2">The sequence shown here is derived from an EMBL/GenBank/DDBJ whole genome shotgun (WGS) entry which is preliminary data.</text>
</comment>